<accession>A0A9W9IL98</accession>
<dbReference type="SUPFAM" id="SSF53474">
    <property type="entry name" value="alpha/beta-Hydrolases"/>
    <property type="match status" value="1"/>
</dbReference>
<dbReference type="InterPro" id="IPR005645">
    <property type="entry name" value="FSH-like_dom"/>
</dbReference>
<proteinExistence type="predicted"/>
<dbReference type="PANTHER" id="PTHR48070:SF4">
    <property type="entry name" value="ESTERASE ALNB"/>
    <property type="match status" value="1"/>
</dbReference>
<name>A0A9W9IL98_9EURO</name>
<dbReference type="EMBL" id="JAPQKO010000002">
    <property type="protein sequence ID" value="KAJ5180605.1"/>
    <property type="molecule type" value="Genomic_DNA"/>
</dbReference>
<keyword evidence="1" id="KW-0378">Hydrolase</keyword>
<dbReference type="OrthoDB" id="414698at2759"/>
<sequence length="226" mass="24500">MFKTQLASGKAEFFWTQGSTPVTPPAEFEGFFGPPPHYTFSALDDPQLVKFNIRDFPKRDTPEATMKKVLDTAGQPTWSNISTVVDELIRLMEEEGGIEGVIGYSEGAEIAASLILEEARRKRKTGREPLLKCAVLICGWPPMDPVSGKIVLADEEFDGEMITIPTCHIVGAADPFLDAAMALYNLCDPDSADLFDHGGGHVIPSGRDTLTDITGVVRNMIVSVAG</sequence>
<dbReference type="GO" id="GO:0017000">
    <property type="term" value="P:antibiotic biosynthetic process"/>
    <property type="evidence" value="ECO:0007669"/>
    <property type="project" value="UniProtKB-ARBA"/>
</dbReference>
<organism evidence="3 4">
    <name type="scientific">Penicillium capsulatum</name>
    <dbReference type="NCBI Taxonomy" id="69766"/>
    <lineage>
        <taxon>Eukaryota</taxon>
        <taxon>Fungi</taxon>
        <taxon>Dikarya</taxon>
        <taxon>Ascomycota</taxon>
        <taxon>Pezizomycotina</taxon>
        <taxon>Eurotiomycetes</taxon>
        <taxon>Eurotiomycetidae</taxon>
        <taxon>Eurotiales</taxon>
        <taxon>Aspergillaceae</taxon>
        <taxon>Penicillium</taxon>
    </lineage>
</organism>
<evidence type="ECO:0000313" key="4">
    <source>
        <dbReference type="Proteomes" id="UP001146351"/>
    </source>
</evidence>
<dbReference type="InterPro" id="IPR029058">
    <property type="entry name" value="AB_hydrolase_fold"/>
</dbReference>
<evidence type="ECO:0000313" key="3">
    <source>
        <dbReference type="EMBL" id="KAJ5180605.1"/>
    </source>
</evidence>
<evidence type="ECO:0000256" key="1">
    <source>
        <dbReference type="ARBA" id="ARBA00022801"/>
    </source>
</evidence>
<protein>
    <recommendedName>
        <fullName evidence="2">Serine hydrolase domain-containing protein</fullName>
    </recommendedName>
</protein>
<dbReference type="GO" id="GO:0072330">
    <property type="term" value="P:monocarboxylic acid biosynthetic process"/>
    <property type="evidence" value="ECO:0007669"/>
    <property type="project" value="UniProtKB-ARBA"/>
</dbReference>
<dbReference type="GO" id="GO:0005737">
    <property type="term" value="C:cytoplasm"/>
    <property type="evidence" value="ECO:0007669"/>
    <property type="project" value="TreeGrafter"/>
</dbReference>
<feature type="domain" description="Serine hydrolase" evidence="2">
    <location>
        <begin position="75"/>
        <end position="211"/>
    </location>
</feature>
<reference evidence="3" key="2">
    <citation type="journal article" date="2023" name="IMA Fungus">
        <title>Comparative genomic study of the Penicillium genus elucidates a diverse pangenome and 15 lateral gene transfer events.</title>
        <authorList>
            <person name="Petersen C."/>
            <person name="Sorensen T."/>
            <person name="Nielsen M.R."/>
            <person name="Sondergaard T.E."/>
            <person name="Sorensen J.L."/>
            <person name="Fitzpatrick D.A."/>
            <person name="Frisvad J.C."/>
            <person name="Nielsen K.L."/>
        </authorList>
    </citation>
    <scope>NUCLEOTIDE SEQUENCE</scope>
    <source>
        <strain evidence="3">IBT 21917</strain>
    </source>
</reference>
<dbReference type="PANTHER" id="PTHR48070">
    <property type="entry name" value="ESTERASE OVCA2"/>
    <property type="match status" value="1"/>
</dbReference>
<dbReference type="AlphaFoldDB" id="A0A9W9IL98"/>
<reference evidence="3" key="1">
    <citation type="submission" date="2022-11" db="EMBL/GenBank/DDBJ databases">
        <authorList>
            <person name="Petersen C."/>
        </authorList>
    </citation>
    <scope>NUCLEOTIDE SEQUENCE</scope>
    <source>
        <strain evidence="3">IBT 21917</strain>
    </source>
</reference>
<dbReference type="Gene3D" id="3.40.50.1820">
    <property type="entry name" value="alpha/beta hydrolase"/>
    <property type="match status" value="1"/>
</dbReference>
<dbReference type="Pfam" id="PF03959">
    <property type="entry name" value="FSH1"/>
    <property type="match status" value="1"/>
</dbReference>
<gene>
    <name evidence="3" type="ORF">N7492_003815</name>
</gene>
<dbReference type="GO" id="GO:0016787">
    <property type="term" value="F:hydrolase activity"/>
    <property type="evidence" value="ECO:0007669"/>
    <property type="project" value="UniProtKB-KW"/>
</dbReference>
<dbReference type="InterPro" id="IPR050593">
    <property type="entry name" value="LovG"/>
</dbReference>
<keyword evidence="4" id="KW-1185">Reference proteome</keyword>
<dbReference type="GO" id="GO:0005634">
    <property type="term" value="C:nucleus"/>
    <property type="evidence" value="ECO:0007669"/>
    <property type="project" value="TreeGrafter"/>
</dbReference>
<comment type="caution">
    <text evidence="3">The sequence shown here is derived from an EMBL/GenBank/DDBJ whole genome shotgun (WGS) entry which is preliminary data.</text>
</comment>
<evidence type="ECO:0000259" key="2">
    <source>
        <dbReference type="Pfam" id="PF03959"/>
    </source>
</evidence>
<dbReference type="GO" id="GO:0019748">
    <property type="term" value="P:secondary metabolic process"/>
    <property type="evidence" value="ECO:0007669"/>
    <property type="project" value="TreeGrafter"/>
</dbReference>
<dbReference type="Proteomes" id="UP001146351">
    <property type="component" value="Unassembled WGS sequence"/>
</dbReference>